<comment type="caution">
    <text evidence="1">The sequence shown here is derived from an EMBL/GenBank/DDBJ whole genome shotgun (WGS) entry which is preliminary data.</text>
</comment>
<proteinExistence type="predicted"/>
<accession>A0A7J6AIM8</accession>
<dbReference type="Proteomes" id="UP000593565">
    <property type="component" value="Unassembled WGS sequence"/>
</dbReference>
<dbReference type="AlphaFoldDB" id="A0A7J6AIM8"/>
<reference evidence="1 2" key="1">
    <citation type="submission" date="2020-02" db="EMBL/GenBank/DDBJ databases">
        <title>A chromosome-scale genome assembly of the black bullhead catfish (Ameiurus melas).</title>
        <authorList>
            <person name="Wen M."/>
            <person name="Zham M."/>
            <person name="Cabau C."/>
            <person name="Klopp C."/>
            <person name="Donnadieu C."/>
            <person name="Roques C."/>
            <person name="Bouchez O."/>
            <person name="Lampietro C."/>
            <person name="Jouanno E."/>
            <person name="Herpin A."/>
            <person name="Louis A."/>
            <person name="Berthelot C."/>
            <person name="Parey E."/>
            <person name="Roest-Crollius H."/>
            <person name="Braasch I."/>
            <person name="Postlethwait J."/>
            <person name="Robinson-Rechavi M."/>
            <person name="Echchiki A."/>
            <person name="Begum T."/>
            <person name="Montfort J."/>
            <person name="Schartl M."/>
            <person name="Bobe J."/>
            <person name="Guiguen Y."/>
        </authorList>
    </citation>
    <scope>NUCLEOTIDE SEQUENCE [LARGE SCALE GENOMIC DNA]</scope>
    <source>
        <strain evidence="1">M_S1</strain>
        <tissue evidence="1">Blood</tissue>
    </source>
</reference>
<dbReference type="EMBL" id="JAAGNN010000012">
    <property type="protein sequence ID" value="KAF4082480.1"/>
    <property type="molecule type" value="Genomic_DNA"/>
</dbReference>
<keyword evidence="2" id="KW-1185">Reference proteome</keyword>
<name>A0A7J6AIM8_AMEME</name>
<gene>
    <name evidence="1" type="ORF">AMELA_G00152440</name>
</gene>
<protein>
    <submittedName>
        <fullName evidence="1">Uncharacterized protein</fullName>
    </submittedName>
</protein>
<evidence type="ECO:0000313" key="1">
    <source>
        <dbReference type="EMBL" id="KAF4082480.1"/>
    </source>
</evidence>
<organism evidence="1 2">
    <name type="scientific">Ameiurus melas</name>
    <name type="common">Black bullhead</name>
    <name type="synonym">Silurus melas</name>
    <dbReference type="NCBI Taxonomy" id="219545"/>
    <lineage>
        <taxon>Eukaryota</taxon>
        <taxon>Metazoa</taxon>
        <taxon>Chordata</taxon>
        <taxon>Craniata</taxon>
        <taxon>Vertebrata</taxon>
        <taxon>Euteleostomi</taxon>
        <taxon>Actinopterygii</taxon>
        <taxon>Neopterygii</taxon>
        <taxon>Teleostei</taxon>
        <taxon>Ostariophysi</taxon>
        <taxon>Siluriformes</taxon>
        <taxon>Ictaluridae</taxon>
        <taxon>Ameiurus</taxon>
    </lineage>
</organism>
<evidence type="ECO:0000313" key="2">
    <source>
        <dbReference type="Proteomes" id="UP000593565"/>
    </source>
</evidence>
<sequence>MDSAQELYSTLFSSVMDLLACLRSSLMKSMLVNILYYSLFYLQNSLVQALGSTDRYIFSGATEKFTKRFKKKSVWLIWKGT</sequence>